<accession>A0ABZ0IV46</accession>
<dbReference type="InterPro" id="IPR000415">
    <property type="entry name" value="Nitroreductase-like"/>
</dbReference>
<organism evidence="4 5">
    <name type="scientific">Imperialibacter roseus</name>
    <dbReference type="NCBI Taxonomy" id="1324217"/>
    <lineage>
        <taxon>Bacteria</taxon>
        <taxon>Pseudomonadati</taxon>
        <taxon>Bacteroidota</taxon>
        <taxon>Cytophagia</taxon>
        <taxon>Cytophagales</taxon>
        <taxon>Flammeovirgaceae</taxon>
        <taxon>Imperialibacter</taxon>
    </lineage>
</organism>
<evidence type="ECO:0000256" key="1">
    <source>
        <dbReference type="ARBA" id="ARBA00007118"/>
    </source>
</evidence>
<name>A0ABZ0IV46_9BACT</name>
<dbReference type="CDD" id="cd02138">
    <property type="entry name" value="TdsD-like"/>
    <property type="match status" value="1"/>
</dbReference>
<keyword evidence="5" id="KW-1185">Reference proteome</keyword>
<dbReference type="PANTHER" id="PTHR43673:SF10">
    <property type="entry name" value="NADH DEHYDROGENASE_NAD(P)H NITROREDUCTASE XCC3605-RELATED"/>
    <property type="match status" value="1"/>
</dbReference>
<dbReference type="PANTHER" id="PTHR43673">
    <property type="entry name" value="NAD(P)H NITROREDUCTASE YDGI-RELATED"/>
    <property type="match status" value="1"/>
</dbReference>
<sequence length="194" mass="21714">MTSTLIQKETPTDFDIHPLIKERWSPRSFSPKKVSRSAVNQLLEAMRWAPSAMNEQPWEVLAAQKGTKSHDTLAKTLAPGNQPWAPDAPVLLLVMARTTYSNGAPNHSALYDLGLAVGNLSVEATHLGLSLHQMGGFDRTMARESFNLRENLQPVVMIAVGYRDSHESLPEDLQQRELAPRKRKKIEEFAIVDF</sequence>
<dbReference type="Proteomes" id="UP001302349">
    <property type="component" value="Chromosome"/>
</dbReference>
<dbReference type="RefSeq" id="WP_317490240.1">
    <property type="nucleotide sequence ID" value="NZ_CP136051.1"/>
</dbReference>
<protein>
    <submittedName>
        <fullName evidence="4">Nitroreductase family protein</fullName>
    </submittedName>
</protein>
<keyword evidence="2" id="KW-0560">Oxidoreductase</keyword>
<evidence type="ECO:0000313" key="5">
    <source>
        <dbReference type="Proteomes" id="UP001302349"/>
    </source>
</evidence>
<evidence type="ECO:0000259" key="3">
    <source>
        <dbReference type="Pfam" id="PF00881"/>
    </source>
</evidence>
<feature type="domain" description="Nitroreductase" evidence="3">
    <location>
        <begin position="20"/>
        <end position="162"/>
    </location>
</feature>
<dbReference type="Pfam" id="PF00881">
    <property type="entry name" value="Nitroreductase"/>
    <property type="match status" value="1"/>
</dbReference>
<dbReference type="SUPFAM" id="SSF55469">
    <property type="entry name" value="FMN-dependent nitroreductase-like"/>
    <property type="match status" value="1"/>
</dbReference>
<evidence type="ECO:0000313" key="4">
    <source>
        <dbReference type="EMBL" id="WOK07566.1"/>
    </source>
</evidence>
<comment type="similarity">
    <text evidence="1">Belongs to the nitroreductase family.</text>
</comment>
<dbReference type="EMBL" id="CP136051">
    <property type="protein sequence ID" value="WOK07566.1"/>
    <property type="molecule type" value="Genomic_DNA"/>
</dbReference>
<dbReference type="InterPro" id="IPR029479">
    <property type="entry name" value="Nitroreductase"/>
</dbReference>
<reference evidence="4 5" key="1">
    <citation type="journal article" date="2023" name="Microbiol. Resour. Announc.">
        <title>Complete Genome Sequence of Imperialibacter roseus strain P4T.</title>
        <authorList>
            <person name="Tizabi D.R."/>
            <person name="Bachvaroff T."/>
            <person name="Hill R.T."/>
        </authorList>
    </citation>
    <scope>NUCLEOTIDE SEQUENCE [LARGE SCALE GENOMIC DNA]</scope>
    <source>
        <strain evidence="4 5">P4T</strain>
    </source>
</reference>
<dbReference type="Gene3D" id="3.40.109.10">
    <property type="entry name" value="NADH Oxidase"/>
    <property type="match status" value="1"/>
</dbReference>
<gene>
    <name evidence="4" type="ORF">RT717_02885</name>
</gene>
<evidence type="ECO:0000256" key="2">
    <source>
        <dbReference type="ARBA" id="ARBA00023002"/>
    </source>
</evidence>
<proteinExistence type="inferred from homology"/>